<comment type="caution">
    <text evidence="1">The sequence shown here is derived from an EMBL/GenBank/DDBJ whole genome shotgun (WGS) entry which is preliminary data.</text>
</comment>
<accession>A0AAD9UET3</accession>
<dbReference type="PANTHER" id="PTHR15002:SF0">
    <property type="entry name" value="RIBOSOMAL BIOGENESIS PROTEIN LAS1L"/>
    <property type="match status" value="1"/>
</dbReference>
<proteinExistence type="predicted"/>
<dbReference type="GO" id="GO:0004519">
    <property type="term" value="F:endonuclease activity"/>
    <property type="evidence" value="ECO:0007669"/>
    <property type="project" value="InterPro"/>
</dbReference>
<dbReference type="AlphaFoldDB" id="A0AAD9UET3"/>
<dbReference type="PANTHER" id="PTHR15002">
    <property type="entry name" value="RIBOSOMAL BIOGENESIS PROTEIN LAS1L"/>
    <property type="match status" value="1"/>
</dbReference>
<dbReference type="Proteomes" id="UP001209878">
    <property type="component" value="Unassembled WGS sequence"/>
</dbReference>
<reference evidence="1" key="1">
    <citation type="journal article" date="2023" name="Mol. Biol. Evol.">
        <title>Third-Generation Sequencing Reveals the Adaptive Role of the Epigenome in Three Deep-Sea Polychaetes.</title>
        <authorList>
            <person name="Perez M."/>
            <person name="Aroh O."/>
            <person name="Sun Y."/>
            <person name="Lan Y."/>
            <person name="Juniper S.K."/>
            <person name="Young C.R."/>
            <person name="Angers B."/>
            <person name="Qian P.Y."/>
        </authorList>
    </citation>
    <scope>NUCLEOTIDE SEQUENCE</scope>
    <source>
        <strain evidence="1">R07B-5</strain>
    </source>
</reference>
<evidence type="ECO:0000313" key="1">
    <source>
        <dbReference type="EMBL" id="KAK2186828.1"/>
    </source>
</evidence>
<sequence>MERTDRWHRCECGESGLPFPRGLPIVARLSEWSNVYQELFNEDPQCQKHALNRIAIWRCRVTMRLVFDLSNSVPQRLATAIDCTSQLVCAQLQETRARSEGALQSRDQELCMGYAMVLVRFVNLLTEKRQTKFYPLPVHAIAEELGLPQWLVELRHDITHSTFPSLSVLRQATHQALQWLKQEYWEVQQRALVQDVSELTGQRGSAVVSVSDLLQNWVNQQTQVSFICHKYFQISTTTFS</sequence>
<dbReference type="InterPro" id="IPR007174">
    <property type="entry name" value="Las1"/>
</dbReference>
<dbReference type="EMBL" id="JAODUO010000187">
    <property type="protein sequence ID" value="KAK2186828.1"/>
    <property type="molecule type" value="Genomic_DNA"/>
</dbReference>
<evidence type="ECO:0000313" key="2">
    <source>
        <dbReference type="Proteomes" id="UP001209878"/>
    </source>
</evidence>
<evidence type="ECO:0008006" key="3">
    <source>
        <dbReference type="Google" id="ProtNLM"/>
    </source>
</evidence>
<dbReference type="GO" id="GO:0090730">
    <property type="term" value="C:Las1 complex"/>
    <property type="evidence" value="ECO:0007669"/>
    <property type="project" value="InterPro"/>
</dbReference>
<dbReference type="Pfam" id="PF04031">
    <property type="entry name" value="Las1"/>
    <property type="match status" value="1"/>
</dbReference>
<protein>
    <recommendedName>
        <fullName evidence="3">LAS1-like protein</fullName>
    </recommendedName>
</protein>
<dbReference type="GO" id="GO:0000460">
    <property type="term" value="P:maturation of 5.8S rRNA"/>
    <property type="evidence" value="ECO:0007669"/>
    <property type="project" value="TreeGrafter"/>
</dbReference>
<name>A0AAD9UET3_RIDPI</name>
<keyword evidence="2" id="KW-1185">Reference proteome</keyword>
<organism evidence="1 2">
    <name type="scientific">Ridgeia piscesae</name>
    <name type="common">Tubeworm</name>
    <dbReference type="NCBI Taxonomy" id="27915"/>
    <lineage>
        <taxon>Eukaryota</taxon>
        <taxon>Metazoa</taxon>
        <taxon>Spiralia</taxon>
        <taxon>Lophotrochozoa</taxon>
        <taxon>Annelida</taxon>
        <taxon>Polychaeta</taxon>
        <taxon>Sedentaria</taxon>
        <taxon>Canalipalpata</taxon>
        <taxon>Sabellida</taxon>
        <taxon>Siboglinidae</taxon>
        <taxon>Ridgeia</taxon>
    </lineage>
</organism>
<gene>
    <name evidence="1" type="ORF">NP493_187g00012</name>
</gene>
<dbReference type="GO" id="GO:0030687">
    <property type="term" value="C:preribosome, large subunit precursor"/>
    <property type="evidence" value="ECO:0007669"/>
    <property type="project" value="TreeGrafter"/>
</dbReference>
<dbReference type="GO" id="GO:0000470">
    <property type="term" value="P:maturation of LSU-rRNA"/>
    <property type="evidence" value="ECO:0007669"/>
    <property type="project" value="TreeGrafter"/>
</dbReference>